<evidence type="ECO:0000256" key="1">
    <source>
        <dbReference type="ARBA" id="ARBA00004604"/>
    </source>
</evidence>
<comment type="similarity">
    <text evidence="2">Belongs to the EBP2 family.</text>
</comment>
<dbReference type="GO" id="GO:0005730">
    <property type="term" value="C:nucleolus"/>
    <property type="evidence" value="ECO:0007669"/>
    <property type="project" value="UniProtKB-SubCell"/>
</dbReference>
<dbReference type="GO" id="GO:0030687">
    <property type="term" value="C:preribosome, large subunit precursor"/>
    <property type="evidence" value="ECO:0007669"/>
    <property type="project" value="TreeGrafter"/>
</dbReference>
<evidence type="ECO:0000256" key="6">
    <source>
        <dbReference type="SAM" id="MobiDB-lite"/>
    </source>
</evidence>
<reference evidence="7" key="1">
    <citation type="submission" date="2019-09" db="EMBL/GenBank/DDBJ databases">
        <title>Draft genome information of white flower Hibiscus syriacus.</title>
        <authorList>
            <person name="Kim Y.-M."/>
        </authorList>
    </citation>
    <scope>NUCLEOTIDE SEQUENCE [LARGE SCALE GENOMIC DNA]</scope>
    <source>
        <strain evidence="7">YM2019G1</strain>
    </source>
</reference>
<evidence type="ECO:0000256" key="4">
    <source>
        <dbReference type="ARBA" id="ARBA00023054"/>
    </source>
</evidence>
<keyword evidence="8" id="KW-1185">Reference proteome</keyword>
<feature type="region of interest" description="Disordered" evidence="6">
    <location>
        <begin position="242"/>
        <end position="316"/>
    </location>
</feature>
<dbReference type="GO" id="GO:0034399">
    <property type="term" value="C:nuclear periphery"/>
    <property type="evidence" value="ECO:0007669"/>
    <property type="project" value="TreeGrafter"/>
</dbReference>
<sequence>MKSYKTVVTTDIVYPREELQIYPSLKTASFGEGFKIPKRPALKGQLLIFIFPLLSLAEREEKLSRLSLDSSNRRKADFRLATVLRRRLLSPTTVTGGNGGFYSHHGAPLGLVKEWKLRGVEHLEVAAGLFWKHEAAPRRASGNGGWELGFRNPSLNVTNPKGERVAFYMHALEGTGLAFEKFQSMGLPFLRPPDYYVEMVKTNAHMQKVKGKLLAQKKQIEEAEERRKAREAKRIAKEVQAEKMKERAKQKKQEIEEVKSFGEGKALERSSKNRPGVSRGNRSGGKARQGGGKFNNKNKKNREFQVLSSGSEEGKA</sequence>
<dbReference type="EMBL" id="VEPZ02001661">
    <property type="protein sequence ID" value="KAE8663993.1"/>
    <property type="molecule type" value="Genomic_DNA"/>
</dbReference>
<evidence type="ECO:0000256" key="2">
    <source>
        <dbReference type="ARBA" id="ARBA00007336"/>
    </source>
</evidence>
<gene>
    <name evidence="7" type="ORF">F3Y22_tig00112857pilonHSYRG00112</name>
</gene>
<evidence type="ECO:0000256" key="5">
    <source>
        <dbReference type="ARBA" id="ARBA00023242"/>
    </source>
</evidence>
<dbReference type="Pfam" id="PF05890">
    <property type="entry name" value="Ebp2"/>
    <property type="match status" value="1"/>
</dbReference>
<keyword evidence="4" id="KW-0175">Coiled coil</keyword>
<organism evidence="7 8">
    <name type="scientific">Hibiscus syriacus</name>
    <name type="common">Rose of Sharon</name>
    <dbReference type="NCBI Taxonomy" id="106335"/>
    <lineage>
        <taxon>Eukaryota</taxon>
        <taxon>Viridiplantae</taxon>
        <taxon>Streptophyta</taxon>
        <taxon>Embryophyta</taxon>
        <taxon>Tracheophyta</taxon>
        <taxon>Spermatophyta</taxon>
        <taxon>Magnoliopsida</taxon>
        <taxon>eudicotyledons</taxon>
        <taxon>Gunneridae</taxon>
        <taxon>Pentapetalae</taxon>
        <taxon>rosids</taxon>
        <taxon>malvids</taxon>
        <taxon>Malvales</taxon>
        <taxon>Malvaceae</taxon>
        <taxon>Malvoideae</taxon>
        <taxon>Hibiscus</taxon>
    </lineage>
</organism>
<dbReference type="AlphaFoldDB" id="A0A6A2WS86"/>
<evidence type="ECO:0000256" key="3">
    <source>
        <dbReference type="ARBA" id="ARBA00022517"/>
    </source>
</evidence>
<comment type="subcellular location">
    <subcellularLocation>
        <location evidence="1">Nucleus</location>
        <location evidence="1">Nucleolus</location>
    </subcellularLocation>
</comment>
<feature type="compositionally biased region" description="Polar residues" evidence="6">
    <location>
        <begin position="306"/>
        <end position="316"/>
    </location>
</feature>
<name>A0A6A2WS86_HIBSY</name>
<evidence type="ECO:0000313" key="8">
    <source>
        <dbReference type="Proteomes" id="UP000436088"/>
    </source>
</evidence>
<dbReference type="GO" id="GO:0006364">
    <property type="term" value="P:rRNA processing"/>
    <property type="evidence" value="ECO:0007669"/>
    <property type="project" value="TreeGrafter"/>
</dbReference>
<accession>A0A6A2WS86</accession>
<dbReference type="PANTHER" id="PTHR13028:SF0">
    <property type="entry name" value="RRNA-PROCESSING PROTEIN EBP2-RELATED"/>
    <property type="match status" value="1"/>
</dbReference>
<protein>
    <submittedName>
        <fullName evidence="7">rRNA-processing protein EBP2-like protein</fullName>
    </submittedName>
</protein>
<proteinExistence type="inferred from homology"/>
<dbReference type="GO" id="GO:0042273">
    <property type="term" value="P:ribosomal large subunit biogenesis"/>
    <property type="evidence" value="ECO:0007669"/>
    <property type="project" value="TreeGrafter"/>
</dbReference>
<keyword evidence="5" id="KW-0539">Nucleus</keyword>
<dbReference type="PANTHER" id="PTHR13028">
    <property type="entry name" value="RRNA PROCESSING PROTEIN EBNA1-BINDING PROTEIN-RELATED"/>
    <property type="match status" value="1"/>
</dbReference>
<dbReference type="Proteomes" id="UP000436088">
    <property type="component" value="Unassembled WGS sequence"/>
</dbReference>
<comment type="caution">
    <text evidence="7">The sequence shown here is derived from an EMBL/GenBank/DDBJ whole genome shotgun (WGS) entry which is preliminary data.</text>
</comment>
<feature type="compositionally biased region" description="Basic and acidic residues" evidence="6">
    <location>
        <begin position="242"/>
        <end position="271"/>
    </location>
</feature>
<dbReference type="InterPro" id="IPR008610">
    <property type="entry name" value="Ebp2"/>
</dbReference>
<evidence type="ECO:0000313" key="7">
    <source>
        <dbReference type="EMBL" id="KAE8663993.1"/>
    </source>
</evidence>
<keyword evidence="3" id="KW-0690">Ribosome biogenesis</keyword>